<comment type="subcellular location">
    <subcellularLocation>
        <location evidence="1">Membrane</location>
        <topology evidence="1">Multi-pass membrane protein</topology>
    </subcellularLocation>
</comment>
<dbReference type="Pfam" id="PF04515">
    <property type="entry name" value="Choline_transpo"/>
    <property type="match status" value="1"/>
</dbReference>
<dbReference type="PANTHER" id="PTHR12385:SF14">
    <property type="entry name" value="CHOLINE TRANSPORTER-LIKE 2"/>
    <property type="match status" value="1"/>
</dbReference>
<comment type="caution">
    <text evidence="8">The sequence shown here is derived from an EMBL/GenBank/DDBJ whole genome shotgun (WGS) entry which is preliminary data.</text>
</comment>
<dbReference type="GO" id="GO:0022857">
    <property type="term" value="F:transmembrane transporter activity"/>
    <property type="evidence" value="ECO:0007669"/>
    <property type="project" value="InterPro"/>
</dbReference>
<evidence type="ECO:0000313" key="11">
    <source>
        <dbReference type="Proteomes" id="UP001152797"/>
    </source>
</evidence>
<evidence type="ECO:0000256" key="7">
    <source>
        <dbReference type="SAM" id="Phobius"/>
    </source>
</evidence>
<keyword evidence="6" id="KW-0325">Glycoprotein</keyword>
<dbReference type="EMBL" id="CAMXCT010003898">
    <property type="protein sequence ID" value="CAI4006821.1"/>
    <property type="molecule type" value="Genomic_DNA"/>
</dbReference>
<keyword evidence="11" id="KW-1185">Reference proteome</keyword>
<keyword evidence="4 7" id="KW-1133">Transmembrane helix</keyword>
<feature type="transmembrane region" description="Helical" evidence="7">
    <location>
        <begin position="37"/>
        <end position="55"/>
    </location>
</feature>
<feature type="transmembrane region" description="Helical" evidence="7">
    <location>
        <begin position="251"/>
        <end position="273"/>
    </location>
</feature>
<accession>A0A9P1GAC2</accession>
<feature type="transmembrane region" description="Helical" evidence="7">
    <location>
        <begin position="160"/>
        <end position="179"/>
    </location>
</feature>
<protein>
    <submittedName>
        <fullName evidence="10">Choline transporter-like protein 2 (Solute carrier family 44 member 2)</fullName>
    </submittedName>
</protein>
<feature type="transmembrane region" description="Helical" evidence="7">
    <location>
        <begin position="91"/>
        <end position="111"/>
    </location>
</feature>
<dbReference type="AlphaFoldDB" id="A0A9P1GAC2"/>
<feature type="transmembrane region" description="Helical" evidence="7">
    <location>
        <begin position="293"/>
        <end position="313"/>
    </location>
</feature>
<keyword evidence="5 7" id="KW-0472">Membrane</keyword>
<comment type="similarity">
    <text evidence="2">Belongs to the CTL (choline transporter-like) family.</text>
</comment>
<evidence type="ECO:0000256" key="5">
    <source>
        <dbReference type="ARBA" id="ARBA00023136"/>
    </source>
</evidence>
<sequence>MGCQMSAWMETAVKCISWSCKCILATPSLCLLPPITLALRGVSLWGFLYVAFMLASRGISKYDWATQSSRSSYASEAHWADQALDLSPVEWLCLFGTIFMGIWVQGVITAWTHFAQLYTSQMWYFSGGIRGTGAAPALSVFRAGWVGLRYHLGSLIGGGLKLMIAMPFRLTLGWILAATHNEYNPVGYMVGGCCDSCLTCYKRAFMLMNRNAYMDVSLQATPFDQAAEHVKNILAMEHEASALALLNGATWLFQLVGLASIASIGHLVTSFEIQVMDRLHNIQSPDYIQQPELLCLAGAFLALLVSFPFMMLFDIVSDSILYCRTIQKMRPHSQLDRSHAPKSVRASSSSWARPFFKPEQAAAFRPLALTALTGLALGMLGADQIRHGRKLSRKSRRNVCVSIHWRRWRRSVSRQASAAQLWEMTEAVADALERAEIRLMERAELGVAGESSMGALGSMAASMAEASGGLATTAETAAVTLAGLEADTVLTASAVAAIAAFAARSAAKKRMAEWEVAMEEDAHVAHLQQAWRAVLRQHPEAVLEANFLGQPFGCEQVKQRWPRLVQTLGISEDQALKIIEMDATPLLVESDSVSEVLARLAAISSREKALELVGRSPSLLVGGAMNEATGTKNLAASTLIDVLYAGRLYRVLEEEGRDNEGKLREIELYAQLLSAFRPCVDLVLSGLTARDATDATRRIFRTLQESAPNESIRVLLQRVADASDPWAYLADQTRAGFNIGGRLAFRPALTKKILPHSQSIVTHLPSIYTRLSILGPHVPSIVRILDQYLDIVEPHLDRIMERMDRIEPHLPYILLHLDVLAKHCGALLDHFDLLMPYAELGRKKTNPELEQCFDEPRIEAVEECLVDNLTDGWEGAARVEENSYLPKLLPYVDFLVPNLDELAPHLPLAHPHIPYVLPYMDDLLPYIKRFTRFTEAGRQTPLWSGRELLKFCNVNLNPFNPKGRKKHSANSNPVAVTRLQVSKNADVLVGYLAWLLRVPLIPRQDFCQFFVCWEITLTNHHKPGFQACGFYSVNAIAAVLRN</sequence>
<keyword evidence="3 7" id="KW-0812">Transmembrane</keyword>
<evidence type="ECO:0000256" key="6">
    <source>
        <dbReference type="ARBA" id="ARBA00023180"/>
    </source>
</evidence>
<dbReference type="InterPro" id="IPR007603">
    <property type="entry name" value="Choline_transptr-like"/>
</dbReference>
<evidence type="ECO:0000313" key="9">
    <source>
        <dbReference type="EMBL" id="CAL1160196.1"/>
    </source>
</evidence>
<organism evidence="8">
    <name type="scientific">Cladocopium goreaui</name>
    <dbReference type="NCBI Taxonomy" id="2562237"/>
    <lineage>
        <taxon>Eukaryota</taxon>
        <taxon>Sar</taxon>
        <taxon>Alveolata</taxon>
        <taxon>Dinophyceae</taxon>
        <taxon>Suessiales</taxon>
        <taxon>Symbiodiniaceae</taxon>
        <taxon>Cladocopium</taxon>
    </lineage>
</organism>
<dbReference type="Proteomes" id="UP001152797">
    <property type="component" value="Unassembled WGS sequence"/>
</dbReference>
<evidence type="ECO:0000256" key="4">
    <source>
        <dbReference type="ARBA" id="ARBA00022989"/>
    </source>
</evidence>
<reference evidence="9" key="2">
    <citation type="submission" date="2024-04" db="EMBL/GenBank/DDBJ databases">
        <authorList>
            <person name="Chen Y."/>
            <person name="Shah S."/>
            <person name="Dougan E. K."/>
            <person name="Thang M."/>
            <person name="Chan C."/>
        </authorList>
    </citation>
    <scope>NUCLEOTIDE SEQUENCE [LARGE SCALE GENOMIC DNA]</scope>
</reference>
<feature type="transmembrane region" description="Helical" evidence="7">
    <location>
        <begin position="123"/>
        <end position="148"/>
    </location>
</feature>
<gene>
    <name evidence="8" type="ORF">C1SCF055_LOCUS32421</name>
</gene>
<evidence type="ECO:0000313" key="8">
    <source>
        <dbReference type="EMBL" id="CAI4006821.1"/>
    </source>
</evidence>
<dbReference type="EMBL" id="CAMXCT020003898">
    <property type="protein sequence ID" value="CAL1160196.1"/>
    <property type="molecule type" value="Genomic_DNA"/>
</dbReference>
<evidence type="ECO:0000256" key="2">
    <source>
        <dbReference type="ARBA" id="ARBA00007168"/>
    </source>
</evidence>
<reference evidence="8" key="1">
    <citation type="submission" date="2022-10" db="EMBL/GenBank/DDBJ databases">
        <authorList>
            <person name="Chen Y."/>
            <person name="Dougan E. K."/>
            <person name="Chan C."/>
            <person name="Rhodes N."/>
            <person name="Thang M."/>
        </authorList>
    </citation>
    <scope>NUCLEOTIDE SEQUENCE</scope>
</reference>
<dbReference type="GO" id="GO:0016020">
    <property type="term" value="C:membrane"/>
    <property type="evidence" value="ECO:0007669"/>
    <property type="project" value="UniProtKB-SubCell"/>
</dbReference>
<proteinExistence type="inferred from homology"/>
<dbReference type="PANTHER" id="PTHR12385">
    <property type="entry name" value="CHOLINE TRANSPORTER-LIKE (SLC FAMILY 44)"/>
    <property type="match status" value="1"/>
</dbReference>
<evidence type="ECO:0000256" key="3">
    <source>
        <dbReference type="ARBA" id="ARBA00022692"/>
    </source>
</evidence>
<name>A0A9P1GAC2_9DINO</name>
<evidence type="ECO:0000313" key="10">
    <source>
        <dbReference type="EMBL" id="CAL4794133.1"/>
    </source>
</evidence>
<evidence type="ECO:0000256" key="1">
    <source>
        <dbReference type="ARBA" id="ARBA00004141"/>
    </source>
</evidence>
<dbReference type="EMBL" id="CAMXCT030003898">
    <property type="protein sequence ID" value="CAL4794133.1"/>
    <property type="molecule type" value="Genomic_DNA"/>
</dbReference>
<dbReference type="OrthoDB" id="443813at2759"/>